<evidence type="ECO:0000313" key="16">
    <source>
        <dbReference type="Proteomes" id="UP000177652"/>
    </source>
</evidence>
<dbReference type="GO" id="GO:0048476">
    <property type="term" value="C:Holliday junction resolvase complex"/>
    <property type="evidence" value="ECO:0007669"/>
    <property type="project" value="UniProtKB-UniRule"/>
</dbReference>
<dbReference type="HAMAP" id="MF_00034">
    <property type="entry name" value="RuvC"/>
    <property type="match status" value="1"/>
</dbReference>
<feature type="active site" evidence="13">
    <location>
        <position position="68"/>
    </location>
</feature>
<dbReference type="AlphaFoldDB" id="A0A1F6DXH8"/>
<comment type="catalytic activity">
    <reaction evidence="12 13">
        <text>Endonucleolytic cleavage at a junction such as a reciprocal single-stranded crossover between two homologous DNA duplexes (Holliday junction).</text>
        <dbReference type="EC" id="3.1.21.10"/>
    </reaction>
</comment>
<sequence>MKVLAIDPGYGRCGVAVVEKNAGGKEILLYSACIETSAKSEFADRLAQVANECARLIKTHAPDCLAMEKLYFQTNQKTAMRVAEVRGALINTAQGAGIEVFEYTPGEVKSAAAGSGSADKKAVARMLHALMKIEKDIEHDDEYDAIAIAVTHLARSRSV</sequence>
<evidence type="ECO:0000256" key="1">
    <source>
        <dbReference type="ARBA" id="ARBA00009518"/>
    </source>
</evidence>
<keyword evidence="10 13" id="KW-0233">DNA recombination</keyword>
<comment type="function">
    <text evidence="13">The RuvA-RuvB-RuvC complex processes Holliday junction (HJ) DNA during genetic recombination and DNA repair. Endonuclease that resolves HJ intermediates. Cleaves cruciform DNA by making single-stranded nicks across the HJ at symmetrical positions within the homologous arms, yielding a 5'-phosphate and a 3'-hydroxyl group; requires a central core of homology in the junction. The consensus cleavage sequence is 5'-(A/T)TT(C/G)-3'. Cleavage occurs on the 3'-side of the TT dinucleotide at the point of strand exchange. HJ branch migration catalyzed by RuvA-RuvB allows RuvC to scan DNA until it finds its consensus sequence, where it cleaves and resolves the cruciform DNA.</text>
</comment>
<keyword evidence="9 13" id="KW-0238">DNA-binding</keyword>
<evidence type="ECO:0000256" key="6">
    <source>
        <dbReference type="ARBA" id="ARBA00022763"/>
    </source>
</evidence>
<evidence type="ECO:0000256" key="7">
    <source>
        <dbReference type="ARBA" id="ARBA00022801"/>
    </source>
</evidence>
<dbReference type="Proteomes" id="UP000177652">
    <property type="component" value="Unassembled WGS sequence"/>
</dbReference>
<feature type="active site" evidence="13">
    <location>
        <position position="141"/>
    </location>
</feature>
<evidence type="ECO:0000256" key="11">
    <source>
        <dbReference type="ARBA" id="ARBA00023204"/>
    </source>
</evidence>
<dbReference type="PANTHER" id="PTHR30194">
    <property type="entry name" value="CROSSOVER JUNCTION ENDODEOXYRIBONUCLEASE RUVC"/>
    <property type="match status" value="1"/>
</dbReference>
<dbReference type="InterPro" id="IPR002176">
    <property type="entry name" value="X-over_junc_endoDNase_RuvC"/>
</dbReference>
<gene>
    <name evidence="13" type="primary">ruvC</name>
    <name evidence="15" type="ORF">A3D71_03240</name>
</gene>
<reference evidence="15 16" key="1">
    <citation type="journal article" date="2016" name="Nat. Commun.">
        <title>Thousands of microbial genomes shed light on interconnected biogeochemical processes in an aquifer system.</title>
        <authorList>
            <person name="Anantharaman K."/>
            <person name="Brown C.T."/>
            <person name="Hug L.A."/>
            <person name="Sharon I."/>
            <person name="Castelle C.J."/>
            <person name="Probst A.J."/>
            <person name="Thomas B.C."/>
            <person name="Singh A."/>
            <person name="Wilkins M.J."/>
            <person name="Karaoz U."/>
            <person name="Brodie E.L."/>
            <person name="Williams K.H."/>
            <person name="Hubbard S.S."/>
            <person name="Banfield J.F."/>
        </authorList>
    </citation>
    <scope>NUCLEOTIDE SEQUENCE [LARGE SCALE GENOMIC DNA]</scope>
</reference>
<evidence type="ECO:0000256" key="14">
    <source>
        <dbReference type="NCBIfam" id="TIGR00228"/>
    </source>
</evidence>
<proteinExistence type="inferred from homology"/>
<evidence type="ECO:0000256" key="5">
    <source>
        <dbReference type="ARBA" id="ARBA00022759"/>
    </source>
</evidence>
<comment type="subunit">
    <text evidence="13">Homodimer which binds Holliday junction (HJ) DNA. The HJ becomes 2-fold symmetrical on binding to RuvC with unstacked arms; it has a different conformation from HJ DNA in complex with RuvA. In the full resolvosome a probable DNA-RuvA(4)-RuvB(12)-RuvC(2) complex forms which resolves the HJ.</text>
</comment>
<evidence type="ECO:0000256" key="2">
    <source>
        <dbReference type="ARBA" id="ARBA00022490"/>
    </source>
</evidence>
<protein>
    <recommendedName>
        <fullName evidence="13 14">Crossover junction endodeoxyribonuclease RuvC</fullName>
        <ecNumber evidence="13 14">3.1.21.10</ecNumber>
    </recommendedName>
    <alternativeName>
        <fullName evidence="13">Holliday junction nuclease RuvC</fullName>
    </alternativeName>
    <alternativeName>
        <fullName evidence="13">Holliday junction resolvase RuvC</fullName>
    </alternativeName>
</protein>
<evidence type="ECO:0000256" key="8">
    <source>
        <dbReference type="ARBA" id="ARBA00022842"/>
    </source>
</evidence>
<dbReference type="SUPFAM" id="SSF53098">
    <property type="entry name" value="Ribonuclease H-like"/>
    <property type="match status" value="1"/>
</dbReference>
<dbReference type="GO" id="GO:0003677">
    <property type="term" value="F:DNA binding"/>
    <property type="evidence" value="ECO:0007669"/>
    <property type="project" value="UniProtKB-KW"/>
</dbReference>
<evidence type="ECO:0000256" key="12">
    <source>
        <dbReference type="ARBA" id="ARBA00029354"/>
    </source>
</evidence>
<dbReference type="GO" id="GO:0006310">
    <property type="term" value="P:DNA recombination"/>
    <property type="evidence" value="ECO:0007669"/>
    <property type="project" value="UniProtKB-UniRule"/>
</dbReference>
<dbReference type="EMBL" id="MFLK01000021">
    <property type="protein sequence ID" value="OGG66047.1"/>
    <property type="molecule type" value="Genomic_DNA"/>
</dbReference>
<feature type="binding site" evidence="13">
    <location>
        <position position="141"/>
    </location>
    <ligand>
        <name>Mg(2+)</name>
        <dbReference type="ChEBI" id="CHEBI:18420"/>
        <label>1</label>
    </ligand>
</feature>
<dbReference type="STRING" id="1798497.A3D71_03240"/>
<keyword evidence="8 13" id="KW-0460">Magnesium</keyword>
<dbReference type="PRINTS" id="PR00696">
    <property type="entry name" value="RSOLVASERUVC"/>
</dbReference>
<dbReference type="Pfam" id="PF02075">
    <property type="entry name" value="RuvC"/>
    <property type="match status" value="1"/>
</dbReference>
<evidence type="ECO:0000313" key="15">
    <source>
        <dbReference type="EMBL" id="OGG66047.1"/>
    </source>
</evidence>
<evidence type="ECO:0000256" key="9">
    <source>
        <dbReference type="ARBA" id="ARBA00023125"/>
    </source>
</evidence>
<dbReference type="GO" id="GO:0005737">
    <property type="term" value="C:cytoplasm"/>
    <property type="evidence" value="ECO:0007669"/>
    <property type="project" value="UniProtKB-SubCell"/>
</dbReference>
<dbReference type="GO" id="GO:0000287">
    <property type="term" value="F:magnesium ion binding"/>
    <property type="evidence" value="ECO:0007669"/>
    <property type="project" value="UniProtKB-UniRule"/>
</dbReference>
<keyword evidence="6 13" id="KW-0227">DNA damage</keyword>
<dbReference type="Gene3D" id="3.30.420.10">
    <property type="entry name" value="Ribonuclease H-like superfamily/Ribonuclease H"/>
    <property type="match status" value="1"/>
</dbReference>
<keyword evidence="4 13" id="KW-0479">Metal-binding</keyword>
<feature type="active site" evidence="13">
    <location>
        <position position="7"/>
    </location>
</feature>
<evidence type="ECO:0000256" key="13">
    <source>
        <dbReference type="HAMAP-Rule" id="MF_00034"/>
    </source>
</evidence>
<dbReference type="GO" id="GO:0006281">
    <property type="term" value="P:DNA repair"/>
    <property type="evidence" value="ECO:0007669"/>
    <property type="project" value="UniProtKB-UniRule"/>
</dbReference>
<comment type="similarity">
    <text evidence="1 13">Belongs to the RuvC family.</text>
</comment>
<name>A0A1F6DXH8_9BACT</name>
<keyword evidence="7 13" id="KW-0378">Hydrolase</keyword>
<dbReference type="InterPro" id="IPR036397">
    <property type="entry name" value="RNaseH_sf"/>
</dbReference>
<keyword evidence="11 13" id="KW-0234">DNA repair</keyword>
<dbReference type="EC" id="3.1.21.10" evidence="13 14"/>
<dbReference type="InterPro" id="IPR012337">
    <property type="entry name" value="RNaseH-like_sf"/>
</dbReference>
<accession>A0A1F6DXH8</accession>
<comment type="subcellular location">
    <subcellularLocation>
        <location evidence="13">Cytoplasm</location>
    </subcellularLocation>
</comment>
<keyword evidence="5 13" id="KW-0255">Endonuclease</keyword>
<comment type="caution">
    <text evidence="15">The sequence shown here is derived from an EMBL/GenBank/DDBJ whole genome shotgun (WGS) entry which is preliminary data.</text>
</comment>
<evidence type="ECO:0000256" key="3">
    <source>
        <dbReference type="ARBA" id="ARBA00022722"/>
    </source>
</evidence>
<dbReference type="NCBIfam" id="TIGR00228">
    <property type="entry name" value="ruvC"/>
    <property type="match status" value="1"/>
</dbReference>
<evidence type="ECO:0000256" key="4">
    <source>
        <dbReference type="ARBA" id="ARBA00022723"/>
    </source>
</evidence>
<dbReference type="GO" id="GO:0008821">
    <property type="term" value="F:crossover junction DNA endonuclease activity"/>
    <property type="evidence" value="ECO:0007669"/>
    <property type="project" value="UniProtKB-UniRule"/>
</dbReference>
<organism evidence="15 16">
    <name type="scientific">Candidatus Kaiserbacteria bacterium RIFCSPHIGHO2_02_FULL_55_20</name>
    <dbReference type="NCBI Taxonomy" id="1798497"/>
    <lineage>
        <taxon>Bacteria</taxon>
        <taxon>Candidatus Kaiseribacteriota</taxon>
    </lineage>
</organism>
<feature type="binding site" evidence="13">
    <location>
        <position position="68"/>
    </location>
    <ligand>
        <name>Mg(2+)</name>
        <dbReference type="ChEBI" id="CHEBI:18420"/>
        <label>2</label>
    </ligand>
</feature>
<evidence type="ECO:0000256" key="10">
    <source>
        <dbReference type="ARBA" id="ARBA00023172"/>
    </source>
</evidence>
<comment type="cofactor">
    <cofactor evidence="13">
        <name>Mg(2+)</name>
        <dbReference type="ChEBI" id="CHEBI:18420"/>
    </cofactor>
    <text evidence="13">Binds 2 Mg(2+) ion per subunit.</text>
</comment>
<keyword evidence="3 13" id="KW-0540">Nuclease</keyword>
<dbReference type="CDD" id="cd16962">
    <property type="entry name" value="RuvC"/>
    <property type="match status" value="1"/>
</dbReference>
<dbReference type="PANTHER" id="PTHR30194:SF3">
    <property type="entry name" value="CROSSOVER JUNCTION ENDODEOXYRIBONUCLEASE RUVC"/>
    <property type="match status" value="1"/>
</dbReference>
<feature type="binding site" evidence="13">
    <location>
        <position position="7"/>
    </location>
    <ligand>
        <name>Mg(2+)</name>
        <dbReference type="ChEBI" id="CHEBI:18420"/>
        <label>1</label>
    </ligand>
</feature>
<dbReference type="FunFam" id="3.30.420.10:FF:000002">
    <property type="entry name" value="Crossover junction endodeoxyribonuclease RuvC"/>
    <property type="match status" value="1"/>
</dbReference>
<keyword evidence="2 13" id="KW-0963">Cytoplasm</keyword>